<keyword evidence="13 18" id="KW-0106">Calcium</keyword>
<comment type="caution">
    <text evidence="19">The sequence shown here is derived from an EMBL/GenBank/DDBJ whole genome shotgun (WGS) entry which is preliminary data.</text>
</comment>
<dbReference type="GO" id="GO:0008970">
    <property type="term" value="F:phospholipase A1 activity"/>
    <property type="evidence" value="ECO:0007669"/>
    <property type="project" value="UniProtKB-EC"/>
</dbReference>
<keyword evidence="8" id="KW-1134">Transmembrane beta strand</keyword>
<evidence type="ECO:0000256" key="2">
    <source>
        <dbReference type="ARBA" id="ARBA00001604"/>
    </source>
</evidence>
<comment type="similarity">
    <text evidence="3 18">Belongs to the phospholipase A1 family.</text>
</comment>
<evidence type="ECO:0000256" key="9">
    <source>
        <dbReference type="ARBA" id="ARBA00022692"/>
    </source>
</evidence>
<evidence type="ECO:0000256" key="10">
    <source>
        <dbReference type="ARBA" id="ARBA00022723"/>
    </source>
</evidence>
<proteinExistence type="inferred from homology"/>
<evidence type="ECO:0000256" key="3">
    <source>
        <dbReference type="ARBA" id="ARBA00010525"/>
    </source>
</evidence>
<dbReference type="PANTHER" id="PTHR40457:SF1">
    <property type="entry name" value="PHOSPHOLIPASE A1"/>
    <property type="match status" value="1"/>
</dbReference>
<evidence type="ECO:0000256" key="11">
    <source>
        <dbReference type="ARBA" id="ARBA00022729"/>
    </source>
</evidence>
<comment type="subunit">
    <text evidence="4 18">Homodimer; dimerization is reversible, and the dimeric form is the active one.</text>
</comment>
<evidence type="ECO:0000256" key="6">
    <source>
        <dbReference type="ARBA" id="ARBA00013278"/>
    </source>
</evidence>
<evidence type="ECO:0000256" key="17">
    <source>
        <dbReference type="ARBA" id="ARBA00023237"/>
    </source>
</evidence>
<dbReference type="GO" id="GO:0004623">
    <property type="term" value="F:phospholipase A2 activity"/>
    <property type="evidence" value="ECO:0007669"/>
    <property type="project" value="UniProtKB-EC"/>
</dbReference>
<reference evidence="19 20" key="1">
    <citation type="submission" date="2019-11" db="EMBL/GenBank/DDBJ databases">
        <title>P. haliotis isolates from Z. marina roots.</title>
        <authorList>
            <person name="Cohen M."/>
            <person name="Jospin G."/>
            <person name="Eisen J.A."/>
            <person name="Coil D.A."/>
        </authorList>
    </citation>
    <scope>NUCLEOTIDE SEQUENCE [LARGE SCALE GENOMIC DNA]</scope>
    <source>
        <strain evidence="19 20">UCD-MCMsp1aY</strain>
    </source>
</reference>
<evidence type="ECO:0000256" key="13">
    <source>
        <dbReference type="ARBA" id="ARBA00022837"/>
    </source>
</evidence>
<keyword evidence="11" id="KW-0732">Signal</keyword>
<evidence type="ECO:0000256" key="15">
    <source>
        <dbReference type="ARBA" id="ARBA00023098"/>
    </source>
</evidence>
<dbReference type="EMBL" id="WOCD01000001">
    <property type="protein sequence ID" value="MUH71283.1"/>
    <property type="molecule type" value="Genomic_DNA"/>
</dbReference>
<keyword evidence="12 18" id="KW-0378">Hydrolase</keyword>
<evidence type="ECO:0000256" key="16">
    <source>
        <dbReference type="ARBA" id="ARBA00023136"/>
    </source>
</evidence>
<evidence type="ECO:0000256" key="18">
    <source>
        <dbReference type="RuleBase" id="RU366027"/>
    </source>
</evidence>
<evidence type="ECO:0000313" key="20">
    <source>
        <dbReference type="Proteomes" id="UP000439994"/>
    </source>
</evidence>
<dbReference type="Proteomes" id="UP000439994">
    <property type="component" value="Unassembled WGS sequence"/>
</dbReference>
<accession>A0A6N8F4T3</accession>
<organism evidence="19 20">
    <name type="scientific">Psychrosphaera haliotis</name>
    <dbReference type="NCBI Taxonomy" id="555083"/>
    <lineage>
        <taxon>Bacteria</taxon>
        <taxon>Pseudomonadati</taxon>
        <taxon>Pseudomonadota</taxon>
        <taxon>Gammaproteobacteria</taxon>
        <taxon>Alteromonadales</taxon>
        <taxon>Pseudoalteromonadaceae</taxon>
        <taxon>Psychrosphaera</taxon>
    </lineage>
</organism>
<comment type="function">
    <text evidence="18">Hydrolysis of phosphatidylcholine with phospholipase A2 (EC 3.1.1.4) and phospholipase A1 (EC 3.1.1.32) activities.</text>
</comment>
<keyword evidence="9" id="KW-0812">Transmembrane</keyword>
<sequence>MKSLAHTPLTMIIKCPLMCVRNWKTGNGSIELNYSFPFPGSSRLVGFAQYFSGYGESLIDYNHKQQKVGIGIAVNDIF</sequence>
<dbReference type="EC" id="3.1.1.4" evidence="6 18"/>
<dbReference type="Pfam" id="PF02253">
    <property type="entry name" value="PLA1"/>
    <property type="match status" value="1"/>
</dbReference>
<comment type="subcellular location">
    <subcellularLocation>
        <location evidence="18">Cell outer membrane</location>
        <topology evidence="18">Multi-pass membrane protein</topology>
    </subcellularLocation>
    <text evidence="18">One of the very few enzymes located there.</text>
</comment>
<protein>
    <recommendedName>
        <fullName evidence="7 18">Phospholipase A1</fullName>
        <ecNumber evidence="5 18">3.1.1.32</ecNumber>
        <ecNumber evidence="6 18">3.1.1.4</ecNumber>
    </recommendedName>
    <alternativeName>
        <fullName evidence="18">Phosphatidylcholine 1-acylhydrolase</fullName>
    </alternativeName>
</protein>
<comment type="catalytic activity">
    <reaction evidence="1 18">
        <text>a 1,2-diacyl-sn-glycero-3-phosphocholine + H2O = a 2-acyl-sn-glycero-3-phosphocholine + a fatty acid + H(+)</text>
        <dbReference type="Rhea" id="RHEA:18689"/>
        <dbReference type="ChEBI" id="CHEBI:15377"/>
        <dbReference type="ChEBI" id="CHEBI:15378"/>
        <dbReference type="ChEBI" id="CHEBI:28868"/>
        <dbReference type="ChEBI" id="CHEBI:57643"/>
        <dbReference type="ChEBI" id="CHEBI:57875"/>
        <dbReference type="EC" id="3.1.1.32"/>
    </reaction>
</comment>
<dbReference type="AlphaFoldDB" id="A0A6N8F4T3"/>
<keyword evidence="17 18" id="KW-0998">Cell outer membrane</keyword>
<dbReference type="Gene3D" id="2.40.230.10">
    <property type="entry name" value="Phospholipase A1"/>
    <property type="match status" value="1"/>
</dbReference>
<keyword evidence="16" id="KW-0472">Membrane</keyword>
<comment type="catalytic activity">
    <reaction evidence="2 18">
        <text>a 1,2-diacyl-sn-glycero-3-phosphocholine + H2O = a 1-acyl-sn-glycero-3-phosphocholine + a fatty acid + H(+)</text>
        <dbReference type="Rhea" id="RHEA:15801"/>
        <dbReference type="ChEBI" id="CHEBI:15377"/>
        <dbReference type="ChEBI" id="CHEBI:15378"/>
        <dbReference type="ChEBI" id="CHEBI:28868"/>
        <dbReference type="ChEBI" id="CHEBI:57643"/>
        <dbReference type="ChEBI" id="CHEBI:58168"/>
        <dbReference type="EC" id="3.1.1.4"/>
    </reaction>
</comment>
<dbReference type="SUPFAM" id="SSF56931">
    <property type="entry name" value="Outer membrane phospholipase A (OMPLA)"/>
    <property type="match status" value="1"/>
</dbReference>
<comment type="cofactor">
    <cofactor evidence="18">
        <name>Ca(2+)</name>
        <dbReference type="ChEBI" id="CHEBI:29108"/>
    </cofactor>
    <text evidence="18">Binds 1 Ca(2+) ion per monomer. In the dimeric form the Ca(2+) is bound by different amino acids with binding of each Ca(2+) shared with ligands coming from each monomer. The Ca(2+) ion may have a role in catalysis.</text>
</comment>
<dbReference type="EC" id="3.1.1.32" evidence="5 18"/>
<keyword evidence="20" id="KW-1185">Reference proteome</keyword>
<dbReference type="PANTHER" id="PTHR40457">
    <property type="entry name" value="PHOSPHOLIPASE A1"/>
    <property type="match status" value="1"/>
</dbReference>
<evidence type="ECO:0000256" key="12">
    <source>
        <dbReference type="ARBA" id="ARBA00022801"/>
    </source>
</evidence>
<evidence type="ECO:0000256" key="14">
    <source>
        <dbReference type="ARBA" id="ARBA00022963"/>
    </source>
</evidence>
<dbReference type="GO" id="GO:0009279">
    <property type="term" value="C:cell outer membrane"/>
    <property type="evidence" value="ECO:0007669"/>
    <property type="project" value="UniProtKB-SubCell"/>
</dbReference>
<evidence type="ECO:0000256" key="1">
    <source>
        <dbReference type="ARBA" id="ARBA00000111"/>
    </source>
</evidence>
<dbReference type="InterPro" id="IPR036541">
    <property type="entry name" value="PLipase_A1_sf"/>
</dbReference>
<gene>
    <name evidence="19" type="ORF">GNP35_01505</name>
</gene>
<name>A0A6N8F4T3_9GAMM</name>
<evidence type="ECO:0000256" key="7">
    <source>
        <dbReference type="ARBA" id="ARBA00021726"/>
    </source>
</evidence>
<dbReference type="InterPro" id="IPR003187">
    <property type="entry name" value="PLipase_A1"/>
</dbReference>
<evidence type="ECO:0000313" key="19">
    <source>
        <dbReference type="EMBL" id="MUH71283.1"/>
    </source>
</evidence>
<dbReference type="OrthoDB" id="188433at2"/>
<keyword evidence="14 18" id="KW-0442">Lipid degradation</keyword>
<keyword evidence="10 18" id="KW-0479">Metal-binding</keyword>
<dbReference type="GO" id="GO:0005509">
    <property type="term" value="F:calcium ion binding"/>
    <property type="evidence" value="ECO:0007669"/>
    <property type="project" value="TreeGrafter"/>
</dbReference>
<dbReference type="GO" id="GO:0016042">
    <property type="term" value="P:lipid catabolic process"/>
    <property type="evidence" value="ECO:0007669"/>
    <property type="project" value="UniProtKB-KW"/>
</dbReference>
<evidence type="ECO:0000256" key="5">
    <source>
        <dbReference type="ARBA" id="ARBA00013179"/>
    </source>
</evidence>
<evidence type="ECO:0000256" key="8">
    <source>
        <dbReference type="ARBA" id="ARBA00022452"/>
    </source>
</evidence>
<evidence type="ECO:0000256" key="4">
    <source>
        <dbReference type="ARBA" id="ARBA00011702"/>
    </source>
</evidence>
<keyword evidence="15 18" id="KW-0443">Lipid metabolism</keyword>